<dbReference type="InterPro" id="IPR041354">
    <property type="entry name" value="4PPT_N"/>
</dbReference>
<feature type="binding site" evidence="3">
    <location>
        <position position="105"/>
    </location>
    <ligand>
        <name>Mg(2+)</name>
        <dbReference type="ChEBI" id="CHEBI:18420"/>
    </ligand>
</feature>
<evidence type="ECO:0000259" key="4">
    <source>
        <dbReference type="Pfam" id="PF01648"/>
    </source>
</evidence>
<dbReference type="Gene3D" id="3.90.470.20">
    <property type="entry name" value="4'-phosphopantetheinyl transferase domain"/>
    <property type="match status" value="1"/>
</dbReference>
<evidence type="ECO:0000256" key="3">
    <source>
        <dbReference type="PIRSR" id="PIRSR603542-2"/>
    </source>
</evidence>
<feature type="binding site" evidence="2">
    <location>
        <position position="150"/>
    </location>
    <ligand>
        <name>CoA</name>
        <dbReference type="ChEBI" id="CHEBI:57287"/>
    </ligand>
</feature>
<dbReference type="AlphaFoldDB" id="A0A2R4TAC2"/>
<dbReference type="Pfam" id="PF17837">
    <property type="entry name" value="4PPT_N"/>
    <property type="match status" value="1"/>
</dbReference>
<reference evidence="6 7" key="1">
    <citation type="submission" date="2018-01" db="EMBL/GenBank/DDBJ databases">
        <title>Complete genome sequence of Streptomyces lunaelactis MM109T, a Ferroverdin A producer isolated from cave moonmilk deposits.</title>
        <authorList>
            <person name="Naome A."/>
            <person name="Martinet L."/>
            <person name="Maciejewska M."/>
            <person name="Anderssen S."/>
            <person name="Adam D."/>
            <person name="Tenconi E."/>
            <person name="Deflandre B."/>
            <person name="Arguelles-Arias A."/>
            <person name="Calusinska M."/>
            <person name="Copieters W."/>
            <person name="Karim L."/>
            <person name="Hanikenne M."/>
            <person name="Baurain D."/>
            <person name="van Wezel G."/>
            <person name="Smargiasso N."/>
            <person name="de Pauw E."/>
            <person name="Delfosse P."/>
            <person name="Rigali S."/>
        </authorList>
    </citation>
    <scope>NUCLEOTIDE SEQUENCE [LARGE SCALE GENOMIC DNA]</scope>
    <source>
        <strain evidence="6 7">MM109</strain>
    </source>
</reference>
<dbReference type="PANTHER" id="PTHR38096">
    <property type="entry name" value="ENTEROBACTIN SYNTHASE COMPONENT D"/>
    <property type="match status" value="1"/>
</dbReference>
<keyword evidence="1 6" id="KW-0808">Transferase</keyword>
<dbReference type="OrthoDB" id="8210607at2"/>
<keyword evidence="3" id="KW-0479">Metal-binding</keyword>
<feature type="binding site" evidence="2">
    <location>
        <position position="164"/>
    </location>
    <ligand>
        <name>CoA</name>
        <dbReference type="ChEBI" id="CHEBI:57287"/>
    </ligand>
</feature>
<sequence>MIEEILPPNVVVAEAYDDSAPAELYPEEARVVANSVDSRRREFATARLCARRCLAQLGLPPGPLLPGRHGAPRWPESVTGSISHCTGYRVAALALTSDVAMMGIDAEPDQPLPAGVLESIALPGEIARLRRLRATEPGVCWDRLLFSMKEAVYKAWYPATGRRLDFEDADIEVDAAAASFTARIIPSRPQNRGESGLLKGRWLARRNLVVSAIAVPKAVVVPDELVPGWPVTCRKVPVSAGGHLG</sequence>
<feature type="binding site" evidence="2">
    <location>
        <position position="47"/>
    </location>
    <ligand>
        <name>CoA</name>
        <dbReference type="ChEBI" id="CHEBI:57287"/>
    </ligand>
</feature>
<organism evidence="6 7">
    <name type="scientific">Streptomyces lunaelactis</name>
    <dbReference type="NCBI Taxonomy" id="1535768"/>
    <lineage>
        <taxon>Bacteria</taxon>
        <taxon>Bacillati</taxon>
        <taxon>Actinomycetota</taxon>
        <taxon>Actinomycetes</taxon>
        <taxon>Kitasatosporales</taxon>
        <taxon>Streptomycetaceae</taxon>
        <taxon>Streptomyces</taxon>
    </lineage>
</organism>
<keyword evidence="3" id="KW-0460">Magnesium</keyword>
<dbReference type="PRINTS" id="PR01399">
    <property type="entry name" value="ENTSNTHTASED"/>
</dbReference>
<feature type="binding site" evidence="2">
    <location>
        <position position="105"/>
    </location>
    <ligand>
        <name>CoA</name>
        <dbReference type="ChEBI" id="CHEBI:57287"/>
    </ligand>
</feature>
<feature type="domain" description="4'-phosphopantetheinyl transferase" evidence="4">
    <location>
        <begin position="102"/>
        <end position="178"/>
    </location>
</feature>
<dbReference type="GO" id="GO:0000287">
    <property type="term" value="F:magnesium ion binding"/>
    <property type="evidence" value="ECO:0007669"/>
    <property type="project" value="InterPro"/>
</dbReference>
<feature type="binding site" evidence="2">
    <location>
        <begin position="83"/>
        <end position="84"/>
    </location>
    <ligand>
        <name>CoA</name>
        <dbReference type="ChEBI" id="CHEBI:57287"/>
    </ligand>
</feature>
<dbReference type="InterPro" id="IPR037143">
    <property type="entry name" value="4-PPantetheinyl_Trfase_dom_sf"/>
</dbReference>
<evidence type="ECO:0000256" key="2">
    <source>
        <dbReference type="PIRSR" id="PIRSR603542-1"/>
    </source>
</evidence>
<feature type="binding site" evidence="3">
    <location>
        <position position="107"/>
    </location>
    <ligand>
        <name>Mg(2+)</name>
        <dbReference type="ChEBI" id="CHEBI:18420"/>
    </ligand>
</feature>
<dbReference type="Pfam" id="PF01648">
    <property type="entry name" value="ACPS"/>
    <property type="match status" value="1"/>
</dbReference>
<protein>
    <submittedName>
        <fullName evidence="6">4'-phosphopantetheinyl transferase</fullName>
    </submittedName>
</protein>
<dbReference type="KEGG" id="slk:SLUN_31585"/>
<comment type="cofactor">
    <cofactor evidence="3">
        <name>Mg(2+)</name>
        <dbReference type="ChEBI" id="CHEBI:18420"/>
    </cofactor>
</comment>
<feature type="binding site" evidence="2">
    <location>
        <position position="39"/>
    </location>
    <ligand>
        <name>CoA</name>
        <dbReference type="ChEBI" id="CHEBI:57287"/>
    </ligand>
</feature>
<feature type="binding site" evidence="3">
    <location>
        <position position="106"/>
    </location>
    <ligand>
        <name>Mg(2+)</name>
        <dbReference type="ChEBI" id="CHEBI:18420"/>
    </ligand>
</feature>
<evidence type="ECO:0000259" key="5">
    <source>
        <dbReference type="Pfam" id="PF17837"/>
    </source>
</evidence>
<dbReference type="GO" id="GO:0005886">
    <property type="term" value="C:plasma membrane"/>
    <property type="evidence" value="ECO:0007669"/>
    <property type="project" value="TreeGrafter"/>
</dbReference>
<dbReference type="SUPFAM" id="SSF56214">
    <property type="entry name" value="4'-phosphopantetheinyl transferase"/>
    <property type="match status" value="1"/>
</dbReference>
<dbReference type="EMBL" id="CP026304">
    <property type="protein sequence ID" value="AVZ76076.1"/>
    <property type="molecule type" value="Genomic_DNA"/>
</dbReference>
<dbReference type="GO" id="GO:0009366">
    <property type="term" value="C:enterobactin synthetase complex"/>
    <property type="evidence" value="ECO:0007669"/>
    <property type="project" value="InterPro"/>
</dbReference>
<dbReference type="PANTHER" id="PTHR38096:SF1">
    <property type="entry name" value="ENTEROBACTIN SYNTHASE COMPONENT D"/>
    <property type="match status" value="1"/>
</dbReference>
<keyword evidence="7" id="KW-1185">Reference proteome</keyword>
<proteinExistence type="predicted"/>
<evidence type="ECO:0000313" key="6">
    <source>
        <dbReference type="EMBL" id="AVZ76076.1"/>
    </source>
</evidence>
<dbReference type="GO" id="GO:0008897">
    <property type="term" value="F:holo-[acyl-carrier-protein] synthase activity"/>
    <property type="evidence" value="ECO:0007669"/>
    <property type="project" value="InterPro"/>
</dbReference>
<name>A0A2R4TAC2_9ACTN</name>
<feature type="binding site" evidence="2">
    <location>
        <position position="154"/>
    </location>
    <ligand>
        <name>CoA</name>
        <dbReference type="ChEBI" id="CHEBI:57287"/>
    </ligand>
</feature>
<dbReference type="InterPro" id="IPR003542">
    <property type="entry name" value="Enbac_synth_compD-like"/>
</dbReference>
<evidence type="ECO:0000256" key="1">
    <source>
        <dbReference type="ARBA" id="ARBA00022679"/>
    </source>
</evidence>
<feature type="domain" description="4'-phosphopantetheinyl transferase N-terminal" evidence="5">
    <location>
        <begin position="27"/>
        <end position="94"/>
    </location>
</feature>
<gene>
    <name evidence="6" type="ORF">SLUN_31585</name>
</gene>
<dbReference type="InterPro" id="IPR008278">
    <property type="entry name" value="4-PPantetheinyl_Trfase_dom"/>
</dbReference>
<accession>A0A2R4TAC2</accession>
<evidence type="ECO:0000313" key="7">
    <source>
        <dbReference type="Proteomes" id="UP000244201"/>
    </source>
</evidence>
<dbReference type="GO" id="GO:0009239">
    <property type="term" value="P:enterobactin biosynthetic process"/>
    <property type="evidence" value="ECO:0007669"/>
    <property type="project" value="InterPro"/>
</dbReference>
<dbReference type="Proteomes" id="UP000244201">
    <property type="component" value="Chromosome"/>
</dbReference>